<dbReference type="CDD" id="cd06581">
    <property type="entry name" value="TM_PBP1_LivM_like"/>
    <property type="match status" value="1"/>
</dbReference>
<dbReference type="PANTHER" id="PTHR30482">
    <property type="entry name" value="HIGH-AFFINITY BRANCHED-CHAIN AMINO ACID TRANSPORT SYSTEM PERMEASE"/>
    <property type="match status" value="1"/>
</dbReference>
<evidence type="ECO:0000313" key="8">
    <source>
        <dbReference type="EMBL" id="SMF76163.1"/>
    </source>
</evidence>
<dbReference type="EMBL" id="FWZX01000035">
    <property type="protein sequence ID" value="SMF76163.1"/>
    <property type="molecule type" value="Genomic_DNA"/>
</dbReference>
<feature type="transmembrane region" description="Helical" evidence="7">
    <location>
        <begin position="386"/>
        <end position="403"/>
    </location>
</feature>
<dbReference type="Pfam" id="PF02653">
    <property type="entry name" value="BPD_transp_2"/>
    <property type="match status" value="1"/>
</dbReference>
<keyword evidence="2" id="KW-1003">Cell membrane</keyword>
<feature type="transmembrane region" description="Helical" evidence="7">
    <location>
        <begin position="155"/>
        <end position="182"/>
    </location>
</feature>
<dbReference type="GO" id="GO:0005886">
    <property type="term" value="C:plasma membrane"/>
    <property type="evidence" value="ECO:0007669"/>
    <property type="project" value="UniProtKB-SubCell"/>
</dbReference>
<dbReference type="AlphaFoldDB" id="A0A1Y6CT55"/>
<feature type="transmembrane region" description="Helical" evidence="7">
    <location>
        <begin position="215"/>
        <end position="234"/>
    </location>
</feature>
<evidence type="ECO:0000256" key="1">
    <source>
        <dbReference type="ARBA" id="ARBA00004651"/>
    </source>
</evidence>
<feature type="transmembrane region" description="Helical" evidence="7">
    <location>
        <begin position="246"/>
        <end position="270"/>
    </location>
</feature>
<dbReference type="PANTHER" id="PTHR30482:SF17">
    <property type="entry name" value="ABC TRANSPORTER ATP-BINDING PROTEIN"/>
    <property type="match status" value="1"/>
</dbReference>
<feature type="transmembrane region" description="Helical" evidence="7">
    <location>
        <begin position="290"/>
        <end position="311"/>
    </location>
</feature>
<proteinExistence type="predicted"/>
<organism evidence="8 9">
    <name type="scientific">Tistlia consotensis USBA 355</name>
    <dbReference type="NCBI Taxonomy" id="560819"/>
    <lineage>
        <taxon>Bacteria</taxon>
        <taxon>Pseudomonadati</taxon>
        <taxon>Pseudomonadota</taxon>
        <taxon>Alphaproteobacteria</taxon>
        <taxon>Rhodospirillales</taxon>
        <taxon>Rhodovibrionaceae</taxon>
        <taxon>Tistlia</taxon>
    </lineage>
</organism>
<reference evidence="8 9" key="1">
    <citation type="submission" date="2017-04" db="EMBL/GenBank/DDBJ databases">
        <authorList>
            <person name="Afonso C.L."/>
            <person name="Miller P.J."/>
            <person name="Scott M.A."/>
            <person name="Spackman E."/>
            <person name="Goraichik I."/>
            <person name="Dimitrov K.M."/>
            <person name="Suarez D.L."/>
            <person name="Swayne D.E."/>
        </authorList>
    </citation>
    <scope>NUCLEOTIDE SEQUENCE [LARGE SCALE GENOMIC DNA]</scope>
    <source>
        <strain evidence="8 9">USBA 355</strain>
    </source>
</reference>
<dbReference type="STRING" id="560819.SAMN05428998_13523"/>
<dbReference type="GO" id="GO:0015658">
    <property type="term" value="F:branched-chain amino acid transmembrane transporter activity"/>
    <property type="evidence" value="ECO:0007669"/>
    <property type="project" value="InterPro"/>
</dbReference>
<evidence type="ECO:0000256" key="4">
    <source>
        <dbReference type="ARBA" id="ARBA00022989"/>
    </source>
</evidence>
<feature type="transmembrane region" description="Helical" evidence="7">
    <location>
        <begin position="12"/>
        <end position="29"/>
    </location>
</feature>
<dbReference type="InterPro" id="IPR043428">
    <property type="entry name" value="LivM-like"/>
</dbReference>
<evidence type="ECO:0000256" key="7">
    <source>
        <dbReference type="SAM" id="Phobius"/>
    </source>
</evidence>
<comment type="subcellular location">
    <subcellularLocation>
        <location evidence="1">Cell membrane</location>
        <topology evidence="1">Multi-pass membrane protein</topology>
    </subcellularLocation>
</comment>
<protein>
    <submittedName>
        <fullName evidence="8">Amino acid/amide ABC transporter membrane protein 2, HAAT family</fullName>
    </submittedName>
</protein>
<dbReference type="InterPro" id="IPR001851">
    <property type="entry name" value="ABC_transp_permease"/>
</dbReference>
<keyword evidence="9" id="KW-1185">Reference proteome</keyword>
<evidence type="ECO:0000256" key="5">
    <source>
        <dbReference type="ARBA" id="ARBA00023136"/>
    </source>
</evidence>
<dbReference type="Proteomes" id="UP000192917">
    <property type="component" value="Unassembled WGS sequence"/>
</dbReference>
<feature type="compositionally biased region" description="Low complexity" evidence="6">
    <location>
        <begin position="427"/>
        <end position="442"/>
    </location>
</feature>
<sequence>MSPPVSPSVRTPLLLALVLALLIGLPPFLDLGLQNALVNVLIAGLFALAFNLLVGQAGLLSFGHAAYFGIGAFATLHLMRAVEDGLAFPTPLLPLAGAAAGLAVGAVAGFFATLRSGVYFALVTLAIAELFHSLAPHWEGLFGGEAGLSSMRMPWGGLIFGSTLEVYYLALGWVTLSVWLLWAYTRTPFGRLTLALRDNEQRVRFLGYDAHATKVIVFAISAMFSGVAGALQAISNETANYSLFSAHVSAGVVLNTFVGGSTVFFGPALGAAAFTLFDHLVSDLTRSWQLYQGLIFVLVMLFAPGGIGGIVQHHLRHRRQLDWSRLAGPYALAGLGGALVAAGMVFMIESLSVLFGEGYAVLRRDAGGGHPPFEAFGAQWDPAGPLTWGLPLALFLAGLFLIARARRDIAALWESVRSAPAGRPAGRGPEASARSAPSGSPS</sequence>
<feature type="transmembrane region" description="Helical" evidence="7">
    <location>
        <begin position="91"/>
        <end position="112"/>
    </location>
</feature>
<feature type="transmembrane region" description="Helical" evidence="7">
    <location>
        <begin position="60"/>
        <end position="79"/>
    </location>
</feature>
<feature type="transmembrane region" description="Helical" evidence="7">
    <location>
        <begin position="332"/>
        <end position="355"/>
    </location>
</feature>
<name>A0A1Y6CT55_9PROT</name>
<accession>A0A1Y6CT55</accession>
<keyword evidence="4 7" id="KW-1133">Transmembrane helix</keyword>
<evidence type="ECO:0000256" key="3">
    <source>
        <dbReference type="ARBA" id="ARBA00022692"/>
    </source>
</evidence>
<feature type="region of interest" description="Disordered" evidence="6">
    <location>
        <begin position="419"/>
        <end position="442"/>
    </location>
</feature>
<feature type="transmembrane region" description="Helical" evidence="7">
    <location>
        <begin position="36"/>
        <end position="54"/>
    </location>
</feature>
<evidence type="ECO:0000256" key="6">
    <source>
        <dbReference type="SAM" id="MobiDB-lite"/>
    </source>
</evidence>
<keyword evidence="3 7" id="KW-0812">Transmembrane</keyword>
<evidence type="ECO:0000313" key="9">
    <source>
        <dbReference type="Proteomes" id="UP000192917"/>
    </source>
</evidence>
<evidence type="ECO:0000256" key="2">
    <source>
        <dbReference type="ARBA" id="ARBA00022475"/>
    </source>
</evidence>
<keyword evidence="5 7" id="KW-0472">Membrane</keyword>
<gene>
    <name evidence="8" type="ORF">SAMN05428998_13523</name>
</gene>